<dbReference type="Gramene" id="ORUFI06G27780.2">
    <property type="protein sequence ID" value="ORUFI06G27780.2"/>
    <property type="gene ID" value="ORUFI06G27780"/>
</dbReference>
<keyword evidence="2" id="KW-1185">Reference proteome</keyword>
<evidence type="ECO:0000313" key="1">
    <source>
        <dbReference type="EnsemblPlants" id="ORUFI06G27780.2"/>
    </source>
</evidence>
<dbReference type="HOGENOM" id="CLU_2214294_0_0_1"/>
<accession>A0A0E0Q223</accession>
<dbReference type="AlphaFoldDB" id="A0A0E0Q223"/>
<organism evidence="1 2">
    <name type="scientific">Oryza rufipogon</name>
    <name type="common">Brownbeard rice</name>
    <name type="synonym">Asian wild rice</name>
    <dbReference type="NCBI Taxonomy" id="4529"/>
    <lineage>
        <taxon>Eukaryota</taxon>
        <taxon>Viridiplantae</taxon>
        <taxon>Streptophyta</taxon>
        <taxon>Embryophyta</taxon>
        <taxon>Tracheophyta</taxon>
        <taxon>Spermatophyta</taxon>
        <taxon>Magnoliopsida</taxon>
        <taxon>Liliopsida</taxon>
        <taxon>Poales</taxon>
        <taxon>Poaceae</taxon>
        <taxon>BOP clade</taxon>
        <taxon>Oryzoideae</taxon>
        <taxon>Oryzeae</taxon>
        <taxon>Oryzinae</taxon>
        <taxon>Oryza</taxon>
    </lineage>
</organism>
<sequence length="107" mass="11843">MNARLSHTLFQSADRLPAVNPFHPCLHRSRGRNCSHVRRCTWWPVATSNIKLAGSLQGPHCSTPGCTIHTIFLDIPISSCPVALDIGYYGCCVALQRQLNTSINLTR</sequence>
<evidence type="ECO:0000313" key="2">
    <source>
        <dbReference type="Proteomes" id="UP000008022"/>
    </source>
</evidence>
<proteinExistence type="predicted"/>
<dbReference type="Proteomes" id="UP000008022">
    <property type="component" value="Unassembled WGS sequence"/>
</dbReference>
<reference evidence="1" key="2">
    <citation type="submission" date="2015-06" db="UniProtKB">
        <authorList>
            <consortium name="EnsemblPlants"/>
        </authorList>
    </citation>
    <scope>IDENTIFICATION</scope>
</reference>
<name>A0A0E0Q223_ORYRU</name>
<reference evidence="2" key="1">
    <citation type="submission" date="2013-06" db="EMBL/GenBank/DDBJ databases">
        <authorList>
            <person name="Zhao Q."/>
        </authorList>
    </citation>
    <scope>NUCLEOTIDE SEQUENCE</scope>
    <source>
        <strain evidence="2">cv. W1943</strain>
    </source>
</reference>
<protein>
    <submittedName>
        <fullName evidence="1">Uncharacterized protein</fullName>
    </submittedName>
</protein>
<dbReference type="EnsemblPlants" id="ORUFI06G27780.2">
    <property type="protein sequence ID" value="ORUFI06G27780.2"/>
    <property type="gene ID" value="ORUFI06G27780"/>
</dbReference>